<comment type="caution">
    <text evidence="1">The sequence shown here is derived from an EMBL/GenBank/DDBJ whole genome shotgun (WGS) entry which is preliminary data.</text>
</comment>
<evidence type="ECO:0000313" key="1">
    <source>
        <dbReference type="EMBL" id="KAI6080251.1"/>
    </source>
</evidence>
<reference evidence="1 2" key="1">
    <citation type="journal article" date="2022" name="New Phytol.">
        <title>Ecological generalism drives hyperdiversity of secondary metabolite gene clusters in xylarialean endophytes.</title>
        <authorList>
            <person name="Franco M.E.E."/>
            <person name="Wisecaver J.H."/>
            <person name="Arnold A.E."/>
            <person name="Ju Y.M."/>
            <person name="Slot J.C."/>
            <person name="Ahrendt S."/>
            <person name="Moore L.P."/>
            <person name="Eastman K.E."/>
            <person name="Scott K."/>
            <person name="Konkel Z."/>
            <person name="Mondo S.J."/>
            <person name="Kuo A."/>
            <person name="Hayes R.D."/>
            <person name="Haridas S."/>
            <person name="Andreopoulos B."/>
            <person name="Riley R."/>
            <person name="LaButti K."/>
            <person name="Pangilinan J."/>
            <person name="Lipzen A."/>
            <person name="Amirebrahimi M."/>
            <person name="Yan J."/>
            <person name="Adam C."/>
            <person name="Keymanesh K."/>
            <person name="Ng V."/>
            <person name="Louie K."/>
            <person name="Northen T."/>
            <person name="Drula E."/>
            <person name="Henrissat B."/>
            <person name="Hsieh H.M."/>
            <person name="Youens-Clark K."/>
            <person name="Lutzoni F."/>
            <person name="Miadlikowska J."/>
            <person name="Eastwood D.C."/>
            <person name="Hamelin R.C."/>
            <person name="Grigoriev I.V."/>
            <person name="U'Ren J.M."/>
        </authorList>
    </citation>
    <scope>NUCLEOTIDE SEQUENCE [LARGE SCALE GENOMIC DNA]</scope>
    <source>
        <strain evidence="1 2">ER1909</strain>
    </source>
</reference>
<protein>
    <submittedName>
        <fullName evidence="1">Uncharacterized protein</fullName>
    </submittedName>
</protein>
<proteinExistence type="predicted"/>
<keyword evidence="2" id="KW-1185">Reference proteome</keyword>
<accession>A0ACC0CIK3</accession>
<sequence length="72" mass="7225">MPKHEMSKSDSARIQGHEAKNGGDMSSKGFAARAQAAGDRNQNASASTGQQRIGGGQSGNHGRSTGGGGAKK</sequence>
<evidence type="ECO:0000313" key="2">
    <source>
        <dbReference type="Proteomes" id="UP001497680"/>
    </source>
</evidence>
<dbReference type="Proteomes" id="UP001497680">
    <property type="component" value="Unassembled WGS sequence"/>
</dbReference>
<name>A0ACC0CIK3_9PEZI</name>
<gene>
    <name evidence="1" type="ORF">F4821DRAFT_266071</name>
</gene>
<organism evidence="1 2">
    <name type="scientific">Hypoxylon rubiginosum</name>
    <dbReference type="NCBI Taxonomy" id="110542"/>
    <lineage>
        <taxon>Eukaryota</taxon>
        <taxon>Fungi</taxon>
        <taxon>Dikarya</taxon>
        <taxon>Ascomycota</taxon>
        <taxon>Pezizomycotina</taxon>
        <taxon>Sordariomycetes</taxon>
        <taxon>Xylariomycetidae</taxon>
        <taxon>Xylariales</taxon>
        <taxon>Hypoxylaceae</taxon>
        <taxon>Hypoxylon</taxon>
    </lineage>
</organism>
<dbReference type="EMBL" id="MU394463">
    <property type="protein sequence ID" value="KAI6080251.1"/>
    <property type="molecule type" value="Genomic_DNA"/>
</dbReference>